<accession>A0A8R1U959</accession>
<keyword evidence="2" id="KW-1185">Reference proteome</keyword>
<organism evidence="1 2">
    <name type="scientific">Pristionchus pacificus</name>
    <name type="common">Parasitic nematode worm</name>
    <dbReference type="NCBI Taxonomy" id="54126"/>
    <lineage>
        <taxon>Eukaryota</taxon>
        <taxon>Metazoa</taxon>
        <taxon>Ecdysozoa</taxon>
        <taxon>Nematoda</taxon>
        <taxon>Chromadorea</taxon>
        <taxon>Rhabditida</taxon>
        <taxon>Rhabditina</taxon>
        <taxon>Diplogasteromorpha</taxon>
        <taxon>Diplogasteroidea</taxon>
        <taxon>Neodiplogasteridae</taxon>
        <taxon>Pristionchus</taxon>
    </lineage>
</organism>
<name>A0A2A6B728_PRIPA</name>
<protein>
    <submittedName>
        <fullName evidence="1">Uncharacterized protein</fullName>
    </submittedName>
</protein>
<reference evidence="2" key="1">
    <citation type="journal article" date="2008" name="Nat. Genet.">
        <title>The Pristionchus pacificus genome provides a unique perspective on nematode lifestyle and parasitism.</title>
        <authorList>
            <person name="Dieterich C."/>
            <person name="Clifton S.W."/>
            <person name="Schuster L.N."/>
            <person name="Chinwalla A."/>
            <person name="Delehaunty K."/>
            <person name="Dinkelacker I."/>
            <person name="Fulton L."/>
            <person name="Fulton R."/>
            <person name="Godfrey J."/>
            <person name="Minx P."/>
            <person name="Mitreva M."/>
            <person name="Roeseler W."/>
            <person name="Tian H."/>
            <person name="Witte H."/>
            <person name="Yang S.P."/>
            <person name="Wilson R.K."/>
            <person name="Sommer R.J."/>
        </authorList>
    </citation>
    <scope>NUCLEOTIDE SEQUENCE [LARGE SCALE GENOMIC DNA]</scope>
    <source>
        <strain evidence="2">PS312</strain>
    </source>
</reference>
<evidence type="ECO:0000313" key="1">
    <source>
        <dbReference type="EnsemblMetazoa" id="PPA10127.1"/>
    </source>
</evidence>
<proteinExistence type="predicted"/>
<evidence type="ECO:0000313" key="2">
    <source>
        <dbReference type="Proteomes" id="UP000005239"/>
    </source>
</evidence>
<dbReference type="Proteomes" id="UP000005239">
    <property type="component" value="Unassembled WGS sequence"/>
</dbReference>
<dbReference type="EnsemblMetazoa" id="PPA10127.1">
    <property type="protein sequence ID" value="PPA10127.1"/>
    <property type="gene ID" value="WBGene00099681"/>
</dbReference>
<sequence length="592" mass="63596">MMRSVILYLALAIALAKGDCPLCLFNSAAGTYKSVCQTTHTVTCNSGQIGDGSTKKADRASCVNGNWFGISCSGDAFDYGFAPNLDCGKLPDPEFPASCACPYVDAGKAMNHPAPYSTCNNLVNHELACDGYIYVQFTVGPSANVTCGMEPEPPFPFLLPVRGGLQYVTTVGGGFLRYQCSGTLLVRLKFVSDNFYAYGKYVECNPDAVACRTVSSNGVTQTVGAIQDVSCRDYGAVDDWCSIPNGIGTWMVDGSIRCEKGRYPYSISYFDSADPNTVKTITETTPGMQLRSATCDPDGNWSILGTTITGVQLASFVCTSAPDHTATCESLNFAPSTVDYFPNMFIPPGSAPSCVPSFPVYDLMPLNFYNDKSLVYAGQTGSGLTLFSCFDSVLTLDIEYHPEVGKRMPSHAAFIAMNATISCVDTGPRHPVCTVPWDIGGIMTGNKYECMKGFFLHDVYYVDPVSGAQTFTADSADAKSLVCNKDGWQIMGTALTGLRVTGVHCYDANQYSGLTPCAQLNVAFENYKLKKQFTCYPGEKIGYTLNGQRTLGEGRTLTCGTNVSGAREWQWSDFNGGPVDAIPSGATMSCFT</sequence>
<reference evidence="1" key="2">
    <citation type="submission" date="2022-06" db="UniProtKB">
        <authorList>
            <consortium name="EnsemblMetazoa"/>
        </authorList>
    </citation>
    <scope>IDENTIFICATION</scope>
    <source>
        <strain evidence="1">PS312</strain>
    </source>
</reference>
<gene>
    <name evidence="1" type="primary">WBGene00099681</name>
</gene>
<dbReference type="AlphaFoldDB" id="A0A2A6B728"/>
<accession>A0A2A6B728</accession>